<evidence type="ECO:0000313" key="2">
    <source>
        <dbReference type="Proteomes" id="UP001732700"/>
    </source>
</evidence>
<evidence type="ECO:0000313" key="1">
    <source>
        <dbReference type="EnsemblPlants" id="AVESA.00010b.r2.4AG0591460.1.CDS"/>
    </source>
</evidence>
<sequence>MASVGNFLAGTSTNGDAKSGDKEKTDQEKTMEVYYAFITVGITTFLWKDAIQMLDRVKINNGSLAPGVAIYFTIAITSMVLGMVACKFPESAPLPMGTAGHGAFHALLFMVLGMHLDTFVYHGSYLWALGCVLLTGFLFTVYWGCSVEDPVMIQACVQFLWWLASWAWSKLQQVPDCVCSLWKRLVSKLRSYRVPPPDPENENKDDSLYEKLDGSPRSV</sequence>
<organism evidence="1 2">
    <name type="scientific">Avena sativa</name>
    <name type="common">Oat</name>
    <dbReference type="NCBI Taxonomy" id="4498"/>
    <lineage>
        <taxon>Eukaryota</taxon>
        <taxon>Viridiplantae</taxon>
        <taxon>Streptophyta</taxon>
        <taxon>Embryophyta</taxon>
        <taxon>Tracheophyta</taxon>
        <taxon>Spermatophyta</taxon>
        <taxon>Magnoliopsida</taxon>
        <taxon>Liliopsida</taxon>
        <taxon>Poales</taxon>
        <taxon>Poaceae</taxon>
        <taxon>BOP clade</taxon>
        <taxon>Pooideae</taxon>
        <taxon>Poodae</taxon>
        <taxon>Poeae</taxon>
        <taxon>Poeae Chloroplast Group 1 (Aveneae type)</taxon>
        <taxon>Aveninae</taxon>
        <taxon>Avena</taxon>
    </lineage>
</organism>
<protein>
    <submittedName>
        <fullName evidence="1">Uncharacterized protein</fullName>
    </submittedName>
</protein>
<reference evidence="1" key="1">
    <citation type="submission" date="2021-05" db="EMBL/GenBank/DDBJ databases">
        <authorList>
            <person name="Scholz U."/>
            <person name="Mascher M."/>
            <person name="Fiebig A."/>
        </authorList>
    </citation>
    <scope>NUCLEOTIDE SEQUENCE [LARGE SCALE GENOMIC DNA]</scope>
</reference>
<name>A0ACD5W6P4_AVESA</name>
<dbReference type="Proteomes" id="UP001732700">
    <property type="component" value="Chromosome 4A"/>
</dbReference>
<dbReference type="EnsemblPlants" id="AVESA.00010b.r2.4AG0591460.1">
    <property type="protein sequence ID" value="AVESA.00010b.r2.4AG0591460.1.CDS"/>
    <property type="gene ID" value="AVESA.00010b.r2.4AG0591460"/>
</dbReference>
<reference evidence="1" key="2">
    <citation type="submission" date="2025-09" db="UniProtKB">
        <authorList>
            <consortium name="EnsemblPlants"/>
        </authorList>
    </citation>
    <scope>IDENTIFICATION</scope>
</reference>
<accession>A0ACD5W6P4</accession>
<keyword evidence="2" id="KW-1185">Reference proteome</keyword>
<proteinExistence type="predicted"/>